<evidence type="ECO:0000313" key="1">
    <source>
        <dbReference type="EMBL" id="KAJ0199964.1"/>
    </source>
</evidence>
<dbReference type="Gene3D" id="3.40.395.10">
    <property type="entry name" value="Adenoviral Proteinase, Chain A"/>
    <property type="match status" value="1"/>
</dbReference>
<evidence type="ECO:0008006" key="3">
    <source>
        <dbReference type="Google" id="ProtNLM"/>
    </source>
</evidence>
<proteinExistence type="predicted"/>
<sequence>MAFQSSRKSRILSFEYNHLKETRKYKVFKDNLSLNVSGDRDLKVLKELDMVFFPVLTQKDIYLIFINLKKPAFEVIDNGTDDADFDDKYGPVFKPLINHVKENEMADKNLRLVRLVMSWRTVYNSLDYGVFAMRHMESYFREKATILTYEINTKRDDVLKVANEYQNVDPKICCKHSYHAQ</sequence>
<evidence type="ECO:0000313" key="2">
    <source>
        <dbReference type="Proteomes" id="UP000235145"/>
    </source>
</evidence>
<dbReference type="Proteomes" id="UP000235145">
    <property type="component" value="Unassembled WGS sequence"/>
</dbReference>
<protein>
    <recommendedName>
        <fullName evidence="3">Ubiquitin-like protease family profile domain-containing protein</fullName>
    </recommendedName>
</protein>
<dbReference type="AlphaFoldDB" id="A0A9R1V6T8"/>
<keyword evidence="2" id="KW-1185">Reference proteome</keyword>
<comment type="caution">
    <text evidence="1">The sequence shown here is derived from an EMBL/GenBank/DDBJ whole genome shotgun (WGS) entry which is preliminary data.</text>
</comment>
<gene>
    <name evidence="1" type="ORF">LSAT_V11C600313950</name>
</gene>
<organism evidence="1 2">
    <name type="scientific">Lactuca sativa</name>
    <name type="common">Garden lettuce</name>
    <dbReference type="NCBI Taxonomy" id="4236"/>
    <lineage>
        <taxon>Eukaryota</taxon>
        <taxon>Viridiplantae</taxon>
        <taxon>Streptophyta</taxon>
        <taxon>Embryophyta</taxon>
        <taxon>Tracheophyta</taxon>
        <taxon>Spermatophyta</taxon>
        <taxon>Magnoliopsida</taxon>
        <taxon>eudicotyledons</taxon>
        <taxon>Gunneridae</taxon>
        <taxon>Pentapetalae</taxon>
        <taxon>asterids</taxon>
        <taxon>campanulids</taxon>
        <taxon>Asterales</taxon>
        <taxon>Asteraceae</taxon>
        <taxon>Cichorioideae</taxon>
        <taxon>Cichorieae</taxon>
        <taxon>Lactucinae</taxon>
        <taxon>Lactuca</taxon>
    </lineage>
</organism>
<accession>A0A9R1V6T8</accession>
<reference evidence="1 2" key="1">
    <citation type="journal article" date="2017" name="Nat. Commun.">
        <title>Genome assembly with in vitro proximity ligation data and whole-genome triplication in lettuce.</title>
        <authorList>
            <person name="Reyes-Chin-Wo S."/>
            <person name="Wang Z."/>
            <person name="Yang X."/>
            <person name="Kozik A."/>
            <person name="Arikit S."/>
            <person name="Song C."/>
            <person name="Xia L."/>
            <person name="Froenicke L."/>
            <person name="Lavelle D.O."/>
            <person name="Truco M.J."/>
            <person name="Xia R."/>
            <person name="Zhu S."/>
            <person name="Xu C."/>
            <person name="Xu H."/>
            <person name="Xu X."/>
            <person name="Cox K."/>
            <person name="Korf I."/>
            <person name="Meyers B.C."/>
            <person name="Michelmore R.W."/>
        </authorList>
    </citation>
    <scope>NUCLEOTIDE SEQUENCE [LARGE SCALE GENOMIC DNA]</scope>
    <source>
        <strain evidence="2">cv. Salinas</strain>
        <tissue evidence="1">Seedlings</tissue>
    </source>
</reference>
<dbReference type="EMBL" id="NBSK02000006">
    <property type="protein sequence ID" value="KAJ0199964.1"/>
    <property type="molecule type" value="Genomic_DNA"/>
</dbReference>
<name>A0A9R1V6T8_LACSA</name>